<name>A0A6L5X548_9FIRM</name>
<evidence type="ECO:0000256" key="3">
    <source>
        <dbReference type="ARBA" id="ARBA00022692"/>
    </source>
</evidence>
<keyword evidence="4 7" id="KW-1133">Transmembrane helix</keyword>
<protein>
    <recommendedName>
        <fullName evidence="11">Oxaloacetate decarboxylase gamma chain</fullName>
    </recommendedName>
</protein>
<evidence type="ECO:0000256" key="2">
    <source>
        <dbReference type="ARBA" id="ARBA00022475"/>
    </source>
</evidence>
<keyword evidence="5 7" id="KW-0472">Membrane</keyword>
<evidence type="ECO:0000256" key="8">
    <source>
        <dbReference type="SAM" id="SignalP"/>
    </source>
</evidence>
<dbReference type="GO" id="GO:0005886">
    <property type="term" value="C:plasma membrane"/>
    <property type="evidence" value="ECO:0007669"/>
    <property type="project" value="UniProtKB-SubCell"/>
</dbReference>
<reference evidence="9 10" key="1">
    <citation type="submission" date="2019-08" db="EMBL/GenBank/DDBJ databases">
        <title>In-depth cultivation of the pig gut microbiome towards novel bacterial diversity and tailored functional studies.</title>
        <authorList>
            <person name="Wylensek D."/>
            <person name="Hitch T.C.A."/>
            <person name="Clavel T."/>
        </authorList>
    </citation>
    <scope>NUCLEOTIDE SEQUENCE [LARGE SCALE GENOMIC DNA]</scope>
    <source>
        <strain evidence="9 10">Oil+RF-744-WCA-WT-11</strain>
    </source>
</reference>
<dbReference type="InterPro" id="IPR005899">
    <property type="entry name" value="Na_pump_deCOase"/>
</dbReference>
<gene>
    <name evidence="9" type="ORF">FYJ35_10700</name>
</gene>
<evidence type="ECO:0000313" key="10">
    <source>
        <dbReference type="Proteomes" id="UP000481852"/>
    </source>
</evidence>
<keyword evidence="8" id="KW-0732">Signal</keyword>
<sequence>MQMKKRLSAILLACGLSVSMLGGTAFAASATASTETALEQAATEAEAVESELAKDTGETQQETTAVAQPSEVTGDRKYEQLYTAIEQSIEQTLAQVSSLSDDQIAQLKDSGDESATRLIASWDQVREQCGAYQGVDSYTVAEDGTNVTFTDLVNYEKAAADKSKVTVTVTVDMKAQTTTYNWNVQETVGKAIEKAAENTAVGLVNVMLILVLLTLVIGLFRFIPNGSRKKKELEAAEAAAPVGTETAQEPEEEEGADDGEIAAVIAAAVAAYESENGKAPADGFVVRSIRRRGRKSSWQNA</sequence>
<dbReference type="Proteomes" id="UP000481852">
    <property type="component" value="Unassembled WGS sequence"/>
</dbReference>
<evidence type="ECO:0000256" key="1">
    <source>
        <dbReference type="ARBA" id="ARBA00004236"/>
    </source>
</evidence>
<dbReference type="Pfam" id="PF04277">
    <property type="entry name" value="OAD_gamma"/>
    <property type="match status" value="1"/>
</dbReference>
<keyword evidence="2" id="KW-1003">Cell membrane</keyword>
<evidence type="ECO:0000256" key="6">
    <source>
        <dbReference type="SAM" id="MobiDB-lite"/>
    </source>
</evidence>
<evidence type="ECO:0000256" key="4">
    <source>
        <dbReference type="ARBA" id="ARBA00022989"/>
    </source>
</evidence>
<feature type="region of interest" description="Disordered" evidence="6">
    <location>
        <begin position="45"/>
        <end position="71"/>
    </location>
</feature>
<keyword evidence="3 7" id="KW-0812">Transmembrane</keyword>
<dbReference type="EMBL" id="VULZ01000012">
    <property type="protein sequence ID" value="MSS15499.1"/>
    <property type="molecule type" value="Genomic_DNA"/>
</dbReference>
<comment type="caution">
    <text evidence="9">The sequence shown here is derived from an EMBL/GenBank/DDBJ whole genome shotgun (WGS) entry which is preliminary data.</text>
</comment>
<feature type="compositionally biased region" description="Low complexity" evidence="6">
    <location>
        <begin position="236"/>
        <end position="247"/>
    </location>
</feature>
<evidence type="ECO:0000256" key="5">
    <source>
        <dbReference type="ARBA" id="ARBA00023136"/>
    </source>
</evidence>
<feature type="signal peptide" evidence="8">
    <location>
        <begin position="1"/>
        <end position="27"/>
    </location>
</feature>
<proteinExistence type="predicted"/>
<feature type="chain" id="PRO_5026746324" description="Oxaloacetate decarboxylase gamma chain" evidence="8">
    <location>
        <begin position="28"/>
        <end position="301"/>
    </location>
</feature>
<dbReference type="AlphaFoldDB" id="A0A6L5X548"/>
<evidence type="ECO:0000256" key="7">
    <source>
        <dbReference type="SAM" id="Phobius"/>
    </source>
</evidence>
<organism evidence="9 10">
    <name type="scientific">Porcincola intestinalis</name>
    <dbReference type="NCBI Taxonomy" id="2606632"/>
    <lineage>
        <taxon>Bacteria</taxon>
        <taxon>Bacillati</taxon>
        <taxon>Bacillota</taxon>
        <taxon>Clostridia</taxon>
        <taxon>Lachnospirales</taxon>
        <taxon>Lachnospiraceae</taxon>
        <taxon>Porcincola</taxon>
    </lineage>
</organism>
<feature type="compositionally biased region" description="Acidic residues" evidence="6">
    <location>
        <begin position="248"/>
        <end position="257"/>
    </location>
</feature>
<dbReference type="GO" id="GO:0036376">
    <property type="term" value="P:sodium ion export across plasma membrane"/>
    <property type="evidence" value="ECO:0007669"/>
    <property type="project" value="InterPro"/>
</dbReference>
<feature type="transmembrane region" description="Helical" evidence="7">
    <location>
        <begin position="200"/>
        <end position="223"/>
    </location>
</feature>
<evidence type="ECO:0008006" key="11">
    <source>
        <dbReference type="Google" id="ProtNLM"/>
    </source>
</evidence>
<accession>A0A6L5X548</accession>
<dbReference type="GO" id="GO:0015081">
    <property type="term" value="F:sodium ion transmembrane transporter activity"/>
    <property type="evidence" value="ECO:0007669"/>
    <property type="project" value="InterPro"/>
</dbReference>
<comment type="subcellular location">
    <subcellularLocation>
        <location evidence="1">Cell membrane</location>
    </subcellularLocation>
</comment>
<feature type="region of interest" description="Disordered" evidence="6">
    <location>
        <begin position="234"/>
        <end position="257"/>
    </location>
</feature>
<evidence type="ECO:0000313" key="9">
    <source>
        <dbReference type="EMBL" id="MSS15499.1"/>
    </source>
</evidence>
<feature type="compositionally biased region" description="Polar residues" evidence="6">
    <location>
        <begin position="58"/>
        <end position="71"/>
    </location>
</feature>
<keyword evidence="10" id="KW-1185">Reference proteome</keyword>